<organism evidence="3 4">
    <name type="scientific">Sphingobacterium haloxyli</name>
    <dbReference type="NCBI Taxonomy" id="2100533"/>
    <lineage>
        <taxon>Bacteria</taxon>
        <taxon>Pseudomonadati</taxon>
        <taxon>Bacteroidota</taxon>
        <taxon>Sphingobacteriia</taxon>
        <taxon>Sphingobacteriales</taxon>
        <taxon>Sphingobacteriaceae</taxon>
        <taxon>Sphingobacterium</taxon>
    </lineage>
</organism>
<feature type="chain" id="PRO_5015510058" description="Major fimbrial subunit protein N-terminal domain-containing protein" evidence="2">
    <location>
        <begin position="30"/>
        <end position="598"/>
    </location>
</feature>
<feature type="region of interest" description="Disordered" evidence="1">
    <location>
        <begin position="99"/>
        <end position="119"/>
    </location>
</feature>
<dbReference type="OrthoDB" id="698753at2"/>
<evidence type="ECO:0000313" key="4">
    <source>
        <dbReference type="Proteomes" id="UP000239711"/>
    </source>
</evidence>
<evidence type="ECO:0008006" key="5">
    <source>
        <dbReference type="Google" id="ProtNLM"/>
    </source>
</evidence>
<gene>
    <name evidence="3" type="ORF">C5745_12720</name>
</gene>
<proteinExistence type="predicted"/>
<accession>A0A2S9J2E3</accession>
<dbReference type="Proteomes" id="UP000239711">
    <property type="component" value="Unassembled WGS sequence"/>
</dbReference>
<dbReference type="PROSITE" id="PS51257">
    <property type="entry name" value="PROKAR_LIPOPROTEIN"/>
    <property type="match status" value="1"/>
</dbReference>
<name>A0A2S9J2E3_9SPHI</name>
<keyword evidence="4" id="KW-1185">Reference proteome</keyword>
<protein>
    <recommendedName>
        <fullName evidence="5">Major fimbrial subunit protein N-terminal domain-containing protein</fullName>
    </recommendedName>
</protein>
<comment type="caution">
    <text evidence="3">The sequence shown here is derived from an EMBL/GenBank/DDBJ whole genome shotgun (WGS) entry which is preliminary data.</text>
</comment>
<dbReference type="RefSeq" id="WP_105717391.1">
    <property type="nucleotide sequence ID" value="NZ_PVBQ01000009.1"/>
</dbReference>
<dbReference type="AlphaFoldDB" id="A0A2S9J2E3"/>
<keyword evidence="2" id="KW-0732">Signal</keyword>
<dbReference type="EMBL" id="PVBQ01000009">
    <property type="protein sequence ID" value="PRD46956.1"/>
    <property type="molecule type" value="Genomic_DNA"/>
</dbReference>
<feature type="signal peptide" evidence="2">
    <location>
        <begin position="1"/>
        <end position="29"/>
    </location>
</feature>
<sequence length="598" mass="62992">MKKRYTNLMGKLATGALLALGTMFVTGCAKDAKQDITEDTGEGTRVVIRVEGIENGQGSPALKAKAGSGTASSGNEARLVEGDGFDVFVSQTSQITTQSNLATAKRRTTSNSSNGLRAEAMPDGNAYRVYLRKSGETALVSEPFTSGTVGSIPVEKGASYEWFALSFNSTEEVPAGTDGSVAIDDHSGVLYAKGEFSVPSGDGDVVVPLNVTFKPQLTRVAIEINTMGMFAPIASANVSVRGGYAAPDAINVTTGDFEGTAAPVTVSYADFADVVTGQGDRKVAYVNVAANASENVTVSVTNLIINTDDGNTRNFGEAEMTQTFIPEPGMEQQIVLGFVESPLTTNRNSTVVSWARSNLYYEAGHNPYRFHHTNPYNPDPTTSFFAFRGHLPRVLADANEANQLDPCALVYPAGLWKTPTDVELRSLTSTSGLVLDVLGNILSILFPEPATSGTTFGDNYIQYTGATGANPAYTAATNSLRFNYNGIQTNVSLVSGLVNLSLGRVGEAASLWSSDRVADLAIVEVGAWGYVGATAPAQLGIPPRPARAIAGRSAGVLNIDLLNLGLVGSGFQNVRCTRNSSWNPNAPGYDPMPDLSNL</sequence>
<evidence type="ECO:0000256" key="1">
    <source>
        <dbReference type="SAM" id="MobiDB-lite"/>
    </source>
</evidence>
<evidence type="ECO:0000256" key="2">
    <source>
        <dbReference type="SAM" id="SignalP"/>
    </source>
</evidence>
<reference evidence="3 4" key="1">
    <citation type="submission" date="2018-02" db="EMBL/GenBank/DDBJ databases">
        <title>The draft genome of Sphingobacterium sp. 5JN-11.</title>
        <authorList>
            <person name="Liu L."/>
            <person name="Li L."/>
            <person name="Liang L."/>
            <person name="Zhang X."/>
            <person name="Wang T."/>
        </authorList>
    </citation>
    <scope>NUCLEOTIDE SEQUENCE [LARGE SCALE GENOMIC DNA]</scope>
    <source>
        <strain evidence="3 4">5JN-11</strain>
    </source>
</reference>
<evidence type="ECO:0000313" key="3">
    <source>
        <dbReference type="EMBL" id="PRD46956.1"/>
    </source>
</evidence>